<feature type="domain" description="DAGKc" evidence="2">
    <location>
        <begin position="191"/>
        <end position="261"/>
    </location>
</feature>
<evidence type="ECO:0000256" key="1">
    <source>
        <dbReference type="SAM" id="MobiDB-lite"/>
    </source>
</evidence>
<dbReference type="GO" id="GO:0046512">
    <property type="term" value="P:sphingosine biosynthetic process"/>
    <property type="evidence" value="ECO:0007669"/>
    <property type="project" value="TreeGrafter"/>
</dbReference>
<dbReference type="PROSITE" id="PS50146">
    <property type="entry name" value="DAGK"/>
    <property type="match status" value="1"/>
</dbReference>
<feature type="compositionally biased region" description="Low complexity" evidence="1">
    <location>
        <begin position="25"/>
        <end position="42"/>
    </location>
</feature>
<feature type="region of interest" description="Disordered" evidence="1">
    <location>
        <begin position="15"/>
        <end position="52"/>
    </location>
</feature>
<dbReference type="InterPro" id="IPR050187">
    <property type="entry name" value="Lipid_Phosphate_FormReg"/>
</dbReference>
<gene>
    <name evidence="3" type="ORF">EX30DRAFT_337174</name>
</gene>
<dbReference type="Pfam" id="PF00781">
    <property type="entry name" value="DAGK_cat"/>
    <property type="match status" value="1"/>
</dbReference>
<dbReference type="GO" id="GO:0001727">
    <property type="term" value="F:lipid kinase activity"/>
    <property type="evidence" value="ECO:0007669"/>
    <property type="project" value="TreeGrafter"/>
</dbReference>
<dbReference type="AlphaFoldDB" id="A0A4S2N5Z8"/>
<dbReference type="SUPFAM" id="SSF111331">
    <property type="entry name" value="NAD kinase/diacylglycerol kinase-like"/>
    <property type="match status" value="1"/>
</dbReference>
<proteinExistence type="predicted"/>
<keyword evidence="4" id="KW-1185">Reference proteome</keyword>
<dbReference type="OrthoDB" id="3853857at2759"/>
<dbReference type="EMBL" id="ML220112">
    <property type="protein sequence ID" value="TGZ84680.1"/>
    <property type="molecule type" value="Genomic_DNA"/>
</dbReference>
<dbReference type="Proteomes" id="UP000298138">
    <property type="component" value="Unassembled WGS sequence"/>
</dbReference>
<dbReference type="Gene3D" id="2.60.200.40">
    <property type="match status" value="1"/>
</dbReference>
<dbReference type="STRING" id="341454.A0A4S2N5Z8"/>
<sequence length="477" mass="51232">MPGANHHTRHVLNATLTTDGITLTPPSSSSSSSASSSSSSSSPPLPQSVPVDDSEIDNSLHVLWSSIVCLLPPTNDDGGDEDDHGNSIYTLLYTSASPLELNRCYITSPPPSLFRRYLFHSLPPQLDSSISDVHVLVSTASGGACAISYNSYIVQPLFEELRISSETSETTSATSISECMTAWSSRPRPQTVLLLSGDTGIYDAINAPIASSNITLAIFPLGTGNAFASSAHLSRGYSPLAALLFGTAHSIPTFRARFSPGSRWASTGTPVPDEGIIGAVVISWGFHAALVADSESLRGAGVGVERFKIAAEQNLQPVHQYRGRLSILPPNGDSWRAIQSTISNGVLSSEDPGARDPPGDPHFYALATMCSNLEEAFRISPGSRLGERAIRVVHFPPMEESEVMSLMGGAYQGGTHVDDDRVGYEVARGLRIEMCEEDERWRRVCVDGGTVVLPRDGWVECEVMREEEIGMKALWID</sequence>
<dbReference type="PANTHER" id="PTHR12358:SF108">
    <property type="entry name" value="DAGKC DOMAIN-CONTAINING PROTEIN"/>
    <property type="match status" value="1"/>
</dbReference>
<protein>
    <recommendedName>
        <fullName evidence="2">DAGKc domain-containing protein</fullName>
    </recommendedName>
</protein>
<dbReference type="GO" id="GO:0016020">
    <property type="term" value="C:membrane"/>
    <property type="evidence" value="ECO:0007669"/>
    <property type="project" value="TreeGrafter"/>
</dbReference>
<dbReference type="Gene3D" id="3.40.50.10330">
    <property type="entry name" value="Probable inorganic polyphosphate/atp-NAD kinase, domain 1"/>
    <property type="match status" value="1"/>
</dbReference>
<evidence type="ECO:0000259" key="2">
    <source>
        <dbReference type="PROSITE" id="PS50146"/>
    </source>
</evidence>
<dbReference type="PANTHER" id="PTHR12358">
    <property type="entry name" value="SPHINGOSINE KINASE"/>
    <property type="match status" value="1"/>
</dbReference>
<dbReference type="InterPro" id="IPR017438">
    <property type="entry name" value="ATP-NAD_kinase_N"/>
</dbReference>
<name>A0A4S2N5Z8_9PEZI</name>
<reference evidence="3 4" key="1">
    <citation type="submission" date="2019-04" db="EMBL/GenBank/DDBJ databases">
        <title>Comparative genomics and transcriptomics to analyze fruiting body development in filamentous ascomycetes.</title>
        <authorList>
            <consortium name="DOE Joint Genome Institute"/>
            <person name="Lutkenhaus R."/>
            <person name="Traeger S."/>
            <person name="Breuer J."/>
            <person name="Kuo A."/>
            <person name="Lipzen A."/>
            <person name="Pangilinan J."/>
            <person name="Dilworth D."/>
            <person name="Sandor L."/>
            <person name="Poggeler S."/>
            <person name="Barry K."/>
            <person name="Grigoriev I.V."/>
            <person name="Nowrousian M."/>
        </authorList>
    </citation>
    <scope>NUCLEOTIDE SEQUENCE [LARGE SCALE GENOMIC DNA]</scope>
    <source>
        <strain evidence="3 4">CBS 389.68</strain>
    </source>
</reference>
<dbReference type="InParanoid" id="A0A4S2N5Z8"/>
<dbReference type="InterPro" id="IPR001206">
    <property type="entry name" value="Diacylglycerol_kinase_cat_dom"/>
</dbReference>
<evidence type="ECO:0000313" key="3">
    <source>
        <dbReference type="EMBL" id="TGZ84680.1"/>
    </source>
</evidence>
<dbReference type="GO" id="GO:0005737">
    <property type="term" value="C:cytoplasm"/>
    <property type="evidence" value="ECO:0007669"/>
    <property type="project" value="TreeGrafter"/>
</dbReference>
<evidence type="ECO:0000313" key="4">
    <source>
        <dbReference type="Proteomes" id="UP000298138"/>
    </source>
</evidence>
<dbReference type="InterPro" id="IPR016064">
    <property type="entry name" value="NAD/diacylglycerol_kinase_sf"/>
</dbReference>
<organism evidence="3 4">
    <name type="scientific">Ascodesmis nigricans</name>
    <dbReference type="NCBI Taxonomy" id="341454"/>
    <lineage>
        <taxon>Eukaryota</taxon>
        <taxon>Fungi</taxon>
        <taxon>Dikarya</taxon>
        <taxon>Ascomycota</taxon>
        <taxon>Pezizomycotina</taxon>
        <taxon>Pezizomycetes</taxon>
        <taxon>Pezizales</taxon>
        <taxon>Ascodesmidaceae</taxon>
        <taxon>Ascodesmis</taxon>
    </lineage>
</organism>
<accession>A0A4S2N5Z8</accession>